<protein>
    <submittedName>
        <fullName evidence="1">Uncharacterized protein</fullName>
    </submittedName>
</protein>
<evidence type="ECO:0000313" key="2">
    <source>
        <dbReference type="Proteomes" id="UP000077552"/>
    </source>
</evidence>
<dbReference type="EMBL" id="LXIE01000001">
    <property type="protein sequence ID" value="OAD92378.1"/>
    <property type="molecule type" value="Genomic_DNA"/>
</dbReference>
<organism evidence="1 2">
    <name type="scientific">Aequorivita soesokkakensis</name>
    <dbReference type="NCBI Taxonomy" id="1385699"/>
    <lineage>
        <taxon>Bacteria</taxon>
        <taxon>Pseudomonadati</taxon>
        <taxon>Bacteroidota</taxon>
        <taxon>Flavobacteriia</taxon>
        <taxon>Flavobacteriales</taxon>
        <taxon>Flavobacteriaceae</taxon>
        <taxon>Aequorivita</taxon>
    </lineage>
</organism>
<keyword evidence="2" id="KW-1185">Reference proteome</keyword>
<dbReference type="RefSeq" id="WP_068760087.1">
    <property type="nucleotide sequence ID" value="NZ_LXIE01000001.1"/>
</dbReference>
<comment type="caution">
    <text evidence="1">The sequence shown here is derived from an EMBL/GenBank/DDBJ whole genome shotgun (WGS) entry which is preliminary data.</text>
</comment>
<dbReference type="OrthoDB" id="9787225at2"/>
<accession>A0A1A9LGC5</accession>
<proteinExistence type="predicted"/>
<evidence type="ECO:0000313" key="1">
    <source>
        <dbReference type="EMBL" id="OAD92378.1"/>
    </source>
</evidence>
<dbReference type="STRING" id="1385699.A7A78_00215"/>
<sequence length="169" mass="19914">MAIKPIKFPPIRYQLKDSGANPFDMEAKENIFFFDDEYSCLSKNIQDLRPFCEISNMYVVFEMERMNLVENGKVLKRFPKGENQRYVIRDNNPVYAIVANQLIDYSFHSQDRKIERMSYWVIHENDSFGGLYSFIWNNHGEALNRAIHFSAETKCAVLVVQCISIEDRH</sequence>
<gene>
    <name evidence="1" type="ORF">A7A78_00215</name>
</gene>
<reference evidence="1 2" key="1">
    <citation type="submission" date="2016-05" db="EMBL/GenBank/DDBJ databases">
        <title>Genome sequencing of Vitellibacter soesokkakensis RSSK-12.</title>
        <authorList>
            <person name="Thevarajoo S."/>
            <person name="Selvaratnam C."/>
            <person name="Goh K.M."/>
            <person name="Chan K.-G."/>
            <person name="Chong C.S."/>
        </authorList>
    </citation>
    <scope>NUCLEOTIDE SEQUENCE [LARGE SCALE GENOMIC DNA]</scope>
    <source>
        <strain evidence="1 2">RSSK-12</strain>
    </source>
</reference>
<dbReference type="AlphaFoldDB" id="A0A1A9LGC5"/>
<dbReference type="Proteomes" id="UP000077552">
    <property type="component" value="Unassembled WGS sequence"/>
</dbReference>
<name>A0A1A9LGC5_9FLAO</name>